<dbReference type="Pfam" id="PF09079">
    <property type="entry name" value="WHD_Cdc6"/>
    <property type="match status" value="1"/>
</dbReference>
<dbReference type="Gene3D" id="1.10.10.10">
    <property type="entry name" value="Winged helix-like DNA-binding domain superfamily/Winged helix DNA-binding domain"/>
    <property type="match status" value="1"/>
</dbReference>
<sequence>MVDDICMCRWPLIRHNVHVDLQACTKRDLPIVNATDNRPPPKMPITNISTTTFLRKRQRADANENADTPQDLENVPPSIPTRCRTSQLERKIQPRIIDESAKRLKVDSTDLHIDKAATIPSKQNQLERSQSISKTPRVLSEIPLNQSITVNQPESAFNLKARTTGSVYQEAKSVFRRTATPARLVGRTLERAAINSFWEKHVLGNKPGSLYISGSPGTGKTAMLMDIMRSVAPERVGKPRRKHSVKVMMINCMSLTDPKAIYTKMLAELKGEKLVTEKDVVKQAEDIMLSGKSDIMHVVILDEIDHLLTKDQDVLYKIFEWPTVPSARLTLIGIANALDMTDRFLPRLRAKNCEPQLLNFNPYQVTEIVEIILDRLCSLRQDHTDFPGIPSPKLSAMMRQAPLMQTQAIELCARKVAAATGDLRKALDVCRQAIEMVESEAKRQQTAQERSPNPLSDIPKSSPLFQERDTIGVNAKKTLHSMSRLHMELDEAPKVTITHVLKVLTSVFGSPTVQKIKELNVHHKAVLGTLIVMGRMGKTKVGDMTVGKYFDQYLTLCATSKLVCAVTRTEFNDIVTMLETAGFISLARAKEERARRVTLLVQESDVLQAINEVDFLKKWIEDSIRTM</sequence>
<dbReference type="Proteomes" id="UP000274822">
    <property type="component" value="Unassembled WGS sequence"/>
</dbReference>
<dbReference type="GO" id="GO:0003688">
    <property type="term" value="F:DNA replication origin binding"/>
    <property type="evidence" value="ECO:0007669"/>
    <property type="project" value="TreeGrafter"/>
</dbReference>
<dbReference type="InterPro" id="IPR027417">
    <property type="entry name" value="P-loop_NTPase"/>
</dbReference>
<dbReference type="PIRSF" id="PIRSF001767">
    <property type="entry name" value="Cdc6"/>
    <property type="match status" value="1"/>
</dbReference>
<name>A0A433QKF2_9FUNG</name>
<dbReference type="SUPFAM" id="SSF46785">
    <property type="entry name" value="Winged helix' DNA-binding domain"/>
    <property type="match status" value="1"/>
</dbReference>
<dbReference type="InterPro" id="IPR015163">
    <property type="entry name" value="Cdc6_C"/>
</dbReference>
<dbReference type="Gene3D" id="3.40.50.300">
    <property type="entry name" value="P-loop containing nucleotide triphosphate hydrolases"/>
    <property type="match status" value="1"/>
</dbReference>
<feature type="compositionally biased region" description="Polar residues" evidence="8">
    <location>
        <begin position="444"/>
        <end position="454"/>
    </location>
</feature>
<dbReference type="AlphaFoldDB" id="A0A433QKF2"/>
<dbReference type="InterPro" id="IPR003593">
    <property type="entry name" value="AAA+_ATPase"/>
</dbReference>
<dbReference type="Pfam" id="PF13401">
    <property type="entry name" value="AAA_22"/>
    <property type="match status" value="1"/>
</dbReference>
<dbReference type="CDD" id="cd00009">
    <property type="entry name" value="AAA"/>
    <property type="match status" value="1"/>
</dbReference>
<evidence type="ECO:0000313" key="11">
    <source>
        <dbReference type="Proteomes" id="UP000274822"/>
    </source>
</evidence>
<organism evidence="10 11">
    <name type="scientific">Jimgerdemannia flammicorona</name>
    <dbReference type="NCBI Taxonomy" id="994334"/>
    <lineage>
        <taxon>Eukaryota</taxon>
        <taxon>Fungi</taxon>
        <taxon>Fungi incertae sedis</taxon>
        <taxon>Mucoromycota</taxon>
        <taxon>Mucoromycotina</taxon>
        <taxon>Endogonomycetes</taxon>
        <taxon>Endogonales</taxon>
        <taxon>Endogonaceae</taxon>
        <taxon>Jimgerdemannia</taxon>
    </lineage>
</organism>
<dbReference type="EMBL" id="RBNJ01004089">
    <property type="protein sequence ID" value="RUS30261.1"/>
    <property type="molecule type" value="Genomic_DNA"/>
</dbReference>
<dbReference type="SMART" id="SM00382">
    <property type="entry name" value="AAA"/>
    <property type="match status" value="1"/>
</dbReference>
<dbReference type="InterPro" id="IPR049945">
    <property type="entry name" value="AAA_22"/>
</dbReference>
<dbReference type="GO" id="GO:0033314">
    <property type="term" value="P:mitotic DNA replication checkpoint signaling"/>
    <property type="evidence" value="ECO:0007669"/>
    <property type="project" value="TreeGrafter"/>
</dbReference>
<dbReference type="InterPro" id="IPR036388">
    <property type="entry name" value="WH-like_DNA-bd_sf"/>
</dbReference>
<reference evidence="10 11" key="1">
    <citation type="journal article" date="2018" name="New Phytol.">
        <title>Phylogenomics of Endogonaceae and evolution of mycorrhizas within Mucoromycota.</title>
        <authorList>
            <person name="Chang Y."/>
            <person name="Desiro A."/>
            <person name="Na H."/>
            <person name="Sandor L."/>
            <person name="Lipzen A."/>
            <person name="Clum A."/>
            <person name="Barry K."/>
            <person name="Grigoriev I.V."/>
            <person name="Martin F.M."/>
            <person name="Stajich J.E."/>
            <person name="Smith M.E."/>
            <person name="Bonito G."/>
            <person name="Spatafora J.W."/>
        </authorList>
    </citation>
    <scope>NUCLEOTIDE SEQUENCE [LARGE SCALE GENOMIC DNA]</scope>
    <source>
        <strain evidence="10 11">AD002</strain>
    </source>
</reference>
<evidence type="ECO:0000256" key="1">
    <source>
        <dbReference type="ARBA" id="ARBA00004123"/>
    </source>
</evidence>
<dbReference type="InterPro" id="IPR016314">
    <property type="entry name" value="Cdc6/18"/>
</dbReference>
<evidence type="ECO:0000256" key="3">
    <source>
        <dbReference type="ARBA" id="ARBA00022618"/>
    </source>
</evidence>
<dbReference type="PANTHER" id="PTHR10763:SF26">
    <property type="entry name" value="CELL DIVISION CONTROL PROTEIN 6 HOMOLOG"/>
    <property type="match status" value="1"/>
</dbReference>
<keyword evidence="10" id="KW-0378">Hydrolase</keyword>
<dbReference type="SUPFAM" id="SSF52540">
    <property type="entry name" value="P-loop containing nucleoside triphosphate hydrolases"/>
    <property type="match status" value="1"/>
</dbReference>
<feature type="region of interest" description="Disordered" evidence="8">
    <location>
        <begin position="441"/>
        <end position="463"/>
    </location>
</feature>
<dbReference type="Pfam" id="PF22606">
    <property type="entry name" value="Cdc6-ORC-like_ATPase_lid"/>
    <property type="match status" value="1"/>
</dbReference>
<evidence type="ECO:0000256" key="5">
    <source>
        <dbReference type="ARBA" id="ARBA00023242"/>
    </source>
</evidence>
<evidence type="ECO:0000256" key="8">
    <source>
        <dbReference type="SAM" id="MobiDB-lite"/>
    </source>
</evidence>
<dbReference type="GO" id="GO:0051301">
    <property type="term" value="P:cell division"/>
    <property type="evidence" value="ECO:0007669"/>
    <property type="project" value="UniProtKB-UniRule"/>
</dbReference>
<proteinExistence type="inferred from homology"/>
<dbReference type="InterPro" id="IPR036390">
    <property type="entry name" value="WH_DNA-bd_sf"/>
</dbReference>
<dbReference type="GO" id="GO:0005634">
    <property type="term" value="C:nucleus"/>
    <property type="evidence" value="ECO:0007669"/>
    <property type="project" value="UniProtKB-SubCell"/>
</dbReference>
<dbReference type="GO" id="GO:0016887">
    <property type="term" value="F:ATP hydrolysis activity"/>
    <property type="evidence" value="ECO:0007669"/>
    <property type="project" value="InterPro"/>
</dbReference>
<keyword evidence="11" id="KW-1185">Reference proteome</keyword>
<gene>
    <name evidence="10" type="ORF">BC938DRAFT_479638</name>
</gene>
<dbReference type="FunFam" id="3.40.50.300:FF:000547">
    <property type="entry name" value="Cell division control protein"/>
    <property type="match status" value="1"/>
</dbReference>
<keyword evidence="3" id="KW-0132">Cell division</keyword>
<evidence type="ECO:0000256" key="2">
    <source>
        <dbReference type="ARBA" id="ARBA00006184"/>
    </source>
</evidence>
<keyword evidence="5" id="KW-0539">Nucleus</keyword>
<comment type="caution">
    <text evidence="10">The sequence shown here is derived from an EMBL/GenBank/DDBJ whole genome shotgun (WGS) entry which is preliminary data.</text>
</comment>
<evidence type="ECO:0000259" key="9">
    <source>
        <dbReference type="SMART" id="SM00382"/>
    </source>
</evidence>
<feature type="region of interest" description="Disordered" evidence="8">
    <location>
        <begin position="59"/>
        <end position="80"/>
    </location>
</feature>
<feature type="domain" description="AAA+ ATPase" evidence="9">
    <location>
        <begin position="206"/>
        <end position="354"/>
    </location>
</feature>
<protein>
    <recommendedName>
        <fullName evidence="7">Cell division control protein</fullName>
    </recommendedName>
</protein>
<dbReference type="GO" id="GO:0006270">
    <property type="term" value="P:DNA replication initiation"/>
    <property type="evidence" value="ECO:0007669"/>
    <property type="project" value="UniProtKB-UniRule"/>
</dbReference>
<evidence type="ECO:0000256" key="7">
    <source>
        <dbReference type="PIRNR" id="PIRNR001767"/>
    </source>
</evidence>
<dbReference type="InterPro" id="IPR054425">
    <property type="entry name" value="Cdc6_ORC1-like_ATPase_lid"/>
</dbReference>
<evidence type="ECO:0000256" key="4">
    <source>
        <dbReference type="ARBA" id="ARBA00022705"/>
    </source>
</evidence>
<keyword evidence="6" id="KW-0131">Cell cycle</keyword>
<dbReference type="InterPro" id="IPR050311">
    <property type="entry name" value="ORC1/CDC6"/>
</dbReference>
<comment type="subcellular location">
    <subcellularLocation>
        <location evidence="1">Nucleus</location>
    </subcellularLocation>
</comment>
<evidence type="ECO:0000256" key="6">
    <source>
        <dbReference type="ARBA" id="ARBA00023306"/>
    </source>
</evidence>
<dbReference type="Gene3D" id="1.10.8.60">
    <property type="match status" value="1"/>
</dbReference>
<keyword evidence="4" id="KW-0235">DNA replication</keyword>
<dbReference type="PANTHER" id="PTHR10763">
    <property type="entry name" value="CELL DIVISION CONTROL PROTEIN 6-RELATED"/>
    <property type="match status" value="1"/>
</dbReference>
<accession>A0A433QKF2</accession>
<evidence type="ECO:0000313" key="10">
    <source>
        <dbReference type="EMBL" id="RUS30261.1"/>
    </source>
</evidence>
<comment type="similarity">
    <text evidence="2 7">Belongs to the CDC6/cdc18 family.</text>
</comment>